<protein>
    <submittedName>
        <fullName evidence="1">Uncharacterized protein</fullName>
    </submittedName>
</protein>
<reference evidence="1 2" key="1">
    <citation type="journal article" date="2016" name="Nat. Commun.">
        <title>Thousands of microbial genomes shed light on interconnected biogeochemical processes in an aquifer system.</title>
        <authorList>
            <person name="Anantharaman K."/>
            <person name="Brown C.T."/>
            <person name="Hug L.A."/>
            <person name="Sharon I."/>
            <person name="Castelle C.J."/>
            <person name="Probst A.J."/>
            <person name="Thomas B.C."/>
            <person name="Singh A."/>
            <person name="Wilkins M.J."/>
            <person name="Karaoz U."/>
            <person name="Brodie E.L."/>
            <person name="Williams K.H."/>
            <person name="Hubbard S.S."/>
            <person name="Banfield J.F."/>
        </authorList>
    </citation>
    <scope>NUCLEOTIDE SEQUENCE [LARGE SCALE GENOMIC DNA]</scope>
</reference>
<gene>
    <name evidence="1" type="ORF">A2125_00135</name>
</gene>
<sequence length="76" mass="8489">MGDIEKPEDTLGKRSLSEEALDLVISVASGAMEDIPYTRQMIEEIVQERDLDRESAEIISILEEEGVIKPLDKKDG</sequence>
<evidence type="ECO:0000313" key="2">
    <source>
        <dbReference type="Proteomes" id="UP000178812"/>
    </source>
</evidence>
<dbReference type="AlphaFoldDB" id="A0A1F7WT62"/>
<name>A0A1F7WT62_9BACT</name>
<comment type="caution">
    <text evidence="1">The sequence shown here is derived from an EMBL/GenBank/DDBJ whole genome shotgun (WGS) entry which is preliminary data.</text>
</comment>
<accession>A0A1F7WT62</accession>
<organism evidence="1 2">
    <name type="scientific">Candidatus Woesebacteria bacterium GWB1_43_5</name>
    <dbReference type="NCBI Taxonomy" id="1802474"/>
    <lineage>
        <taxon>Bacteria</taxon>
        <taxon>Candidatus Woeseibacteriota</taxon>
    </lineage>
</organism>
<proteinExistence type="predicted"/>
<dbReference type="Proteomes" id="UP000178812">
    <property type="component" value="Unassembled WGS sequence"/>
</dbReference>
<evidence type="ECO:0000313" key="1">
    <source>
        <dbReference type="EMBL" id="OGM05679.1"/>
    </source>
</evidence>
<dbReference type="EMBL" id="MGFM01000028">
    <property type="protein sequence ID" value="OGM05679.1"/>
    <property type="molecule type" value="Genomic_DNA"/>
</dbReference>